<dbReference type="EMBL" id="AP019299">
    <property type="protein sequence ID" value="BBG99989.1"/>
    <property type="molecule type" value="Genomic_DNA"/>
</dbReference>
<dbReference type="GO" id="GO:0015250">
    <property type="term" value="F:water channel activity"/>
    <property type="evidence" value="ECO:0007669"/>
    <property type="project" value="InterPro"/>
</dbReference>
<organism evidence="10">
    <name type="scientific">Prunus dulcis</name>
    <name type="common">Almond</name>
    <name type="synonym">Amygdalus dulcis</name>
    <dbReference type="NCBI Taxonomy" id="3755"/>
    <lineage>
        <taxon>Eukaryota</taxon>
        <taxon>Viridiplantae</taxon>
        <taxon>Streptophyta</taxon>
        <taxon>Embryophyta</taxon>
        <taxon>Tracheophyta</taxon>
        <taxon>Spermatophyta</taxon>
        <taxon>Magnoliopsida</taxon>
        <taxon>eudicotyledons</taxon>
        <taxon>Gunneridae</taxon>
        <taxon>Pentapetalae</taxon>
        <taxon>rosids</taxon>
        <taxon>fabids</taxon>
        <taxon>Rosales</taxon>
        <taxon>Rosaceae</taxon>
        <taxon>Amygdaloideae</taxon>
        <taxon>Amygdaleae</taxon>
        <taxon>Prunus</taxon>
    </lineage>
</organism>
<evidence type="ECO:0000256" key="6">
    <source>
        <dbReference type="ARBA" id="ARBA00023136"/>
    </source>
</evidence>
<feature type="transmembrane region" description="Helical" evidence="9">
    <location>
        <begin position="265"/>
        <end position="286"/>
    </location>
</feature>
<dbReference type="InterPro" id="IPR023271">
    <property type="entry name" value="Aquaporin-like"/>
</dbReference>
<keyword evidence="6 9" id="KW-0472">Membrane</keyword>
<dbReference type="PRINTS" id="PR00783">
    <property type="entry name" value="MINTRINSICP"/>
</dbReference>
<dbReference type="PANTHER" id="PTHR46739:SF2">
    <property type="entry name" value="MAJOR INTRINSIC PROTEIN (MIP) FAMILY TRANSPORTER"/>
    <property type="match status" value="1"/>
</dbReference>
<proteinExistence type="inferred from homology"/>
<keyword evidence="4" id="KW-0677">Repeat</keyword>
<gene>
    <name evidence="10" type="ORF">Prudu_009871</name>
</gene>
<evidence type="ECO:0000256" key="9">
    <source>
        <dbReference type="SAM" id="Phobius"/>
    </source>
</evidence>
<accession>A0A4Y1R715</accession>
<dbReference type="Pfam" id="PF00230">
    <property type="entry name" value="MIP"/>
    <property type="match status" value="1"/>
</dbReference>
<evidence type="ECO:0000256" key="7">
    <source>
        <dbReference type="ARBA" id="ARBA00024030"/>
    </source>
</evidence>
<keyword evidence="2 8" id="KW-0813">Transport</keyword>
<comment type="similarity">
    <text evidence="7">Belongs to the MIP/aquaporin (TC 1.A.8) family. SIP (TC 1.A.8.10) subfamily.</text>
</comment>
<dbReference type="InterPro" id="IPR000425">
    <property type="entry name" value="MIP"/>
</dbReference>
<dbReference type="PANTHER" id="PTHR46739">
    <property type="entry name" value="AQUAPORIN SIP1-1"/>
    <property type="match status" value="1"/>
</dbReference>
<name>A0A4Y1R715_PRUDU</name>
<evidence type="ECO:0000256" key="5">
    <source>
        <dbReference type="ARBA" id="ARBA00022989"/>
    </source>
</evidence>
<evidence type="ECO:0000256" key="3">
    <source>
        <dbReference type="ARBA" id="ARBA00022692"/>
    </source>
</evidence>
<dbReference type="GO" id="GO:0016020">
    <property type="term" value="C:membrane"/>
    <property type="evidence" value="ECO:0007669"/>
    <property type="project" value="UniProtKB-SubCell"/>
</dbReference>
<protein>
    <submittedName>
        <fullName evidence="10">Small and basic intrinsic protein 1A</fullName>
    </submittedName>
</protein>
<feature type="transmembrane region" description="Helical" evidence="9">
    <location>
        <begin position="98"/>
        <end position="118"/>
    </location>
</feature>
<keyword evidence="3 8" id="KW-0812">Transmembrane</keyword>
<evidence type="ECO:0000256" key="1">
    <source>
        <dbReference type="ARBA" id="ARBA00004141"/>
    </source>
</evidence>
<reference evidence="10" key="1">
    <citation type="journal article" date="2019" name="Science">
        <title>Mutation of a bHLH transcription factor allowed almond domestication.</title>
        <authorList>
            <person name="Sanchez-Perez R."/>
            <person name="Pavan S."/>
            <person name="Mazzeo R."/>
            <person name="Moldovan C."/>
            <person name="Aiese Cigliano R."/>
            <person name="Del Cueto J."/>
            <person name="Ricciardi F."/>
            <person name="Lotti C."/>
            <person name="Ricciardi L."/>
            <person name="Dicenta F."/>
            <person name="Lopez-Marques R.L."/>
            <person name="Lindberg Moller B."/>
        </authorList>
    </citation>
    <scope>NUCLEOTIDE SEQUENCE</scope>
</reference>
<comment type="subcellular location">
    <subcellularLocation>
        <location evidence="1">Membrane</location>
        <topology evidence="1">Multi-pass membrane protein</topology>
    </subcellularLocation>
</comment>
<dbReference type="SUPFAM" id="SSF81338">
    <property type="entry name" value="Aquaporin-like"/>
    <property type="match status" value="1"/>
</dbReference>
<evidence type="ECO:0000256" key="8">
    <source>
        <dbReference type="RuleBase" id="RU000477"/>
    </source>
</evidence>
<feature type="transmembrane region" description="Helical" evidence="9">
    <location>
        <begin position="188"/>
        <end position="211"/>
    </location>
</feature>
<evidence type="ECO:0000256" key="4">
    <source>
        <dbReference type="ARBA" id="ARBA00022737"/>
    </source>
</evidence>
<keyword evidence="5 9" id="KW-1133">Transmembrane helix</keyword>
<dbReference type="InterPro" id="IPR044222">
    <property type="entry name" value="SIP1-1/2-like"/>
</dbReference>
<feature type="transmembrane region" description="Helical" evidence="9">
    <location>
        <begin position="218"/>
        <end position="238"/>
    </location>
</feature>
<dbReference type="AlphaFoldDB" id="A0A4Y1R715"/>
<evidence type="ECO:0000313" key="10">
    <source>
        <dbReference type="EMBL" id="BBG99989.1"/>
    </source>
</evidence>
<feature type="transmembrane region" description="Helical" evidence="9">
    <location>
        <begin position="72"/>
        <end position="91"/>
    </location>
</feature>
<evidence type="ECO:0000256" key="2">
    <source>
        <dbReference type="ARBA" id="ARBA00022448"/>
    </source>
</evidence>
<sequence length="296" mass="31354">MALQSLHNYRTRTQVASGGRIIGGNGFLMPKGAIYQHPAKIIDMRGEAGKAKEEDKMGVIKAALGDAVLTSLWVFSAPSMGVFTVIIASFLGIQARSLLGLFITTIVATILVLAFSLIGKVLGGASFNPSTTASFYAAGLTPGTSLVSMAVRFPAQAAGGVGGAKAILQVMPKQYKHMLKGPFLKVDLYTGVIAEGLLTFVLCFSLLVIILRGPRNPILQIWLLSIATVGLVVAGGGYTGPSMNPANAFAWAYVNNWHNTWELFLVYWIGPFIGATLAASVFKTLLPPPIAKEKKA</sequence>
<dbReference type="Gene3D" id="1.20.1080.10">
    <property type="entry name" value="Glycerol uptake facilitator protein"/>
    <property type="match status" value="1"/>
</dbReference>